<accession>A0ABS4DGB1</accession>
<evidence type="ECO:0000256" key="1">
    <source>
        <dbReference type="SAM" id="Phobius"/>
    </source>
</evidence>
<evidence type="ECO:0000313" key="2">
    <source>
        <dbReference type="EMBL" id="MBP1468462.1"/>
    </source>
</evidence>
<name>A0ABS4DGB1_9CHLR</name>
<feature type="transmembrane region" description="Helical" evidence="1">
    <location>
        <begin position="43"/>
        <end position="64"/>
    </location>
</feature>
<organism evidence="2 3">
    <name type="scientific">Candidatus Chloroploca mongolica</name>
    <dbReference type="NCBI Taxonomy" id="2528176"/>
    <lineage>
        <taxon>Bacteria</taxon>
        <taxon>Bacillati</taxon>
        <taxon>Chloroflexota</taxon>
        <taxon>Chloroflexia</taxon>
        <taxon>Chloroflexales</taxon>
        <taxon>Chloroflexineae</taxon>
        <taxon>Oscillochloridaceae</taxon>
        <taxon>Candidatus Chloroploca</taxon>
    </lineage>
</organism>
<keyword evidence="3" id="KW-1185">Reference proteome</keyword>
<sequence>MIWCVLTLATILALLGLVALTVDPRGIFGSPMSLGRVVRGCLASSLLAGAGLLVLLAMVVSSWLP</sequence>
<comment type="caution">
    <text evidence="2">The sequence shown here is derived from an EMBL/GenBank/DDBJ whole genome shotgun (WGS) entry which is preliminary data.</text>
</comment>
<keyword evidence="1" id="KW-0472">Membrane</keyword>
<evidence type="ECO:0000313" key="3">
    <source>
        <dbReference type="Proteomes" id="UP001193081"/>
    </source>
</evidence>
<dbReference type="Proteomes" id="UP001193081">
    <property type="component" value="Unassembled WGS sequence"/>
</dbReference>
<dbReference type="EMBL" id="SIJK02000070">
    <property type="protein sequence ID" value="MBP1468462.1"/>
    <property type="molecule type" value="Genomic_DNA"/>
</dbReference>
<proteinExistence type="predicted"/>
<gene>
    <name evidence="2" type="ORF">EYB53_022305</name>
</gene>
<dbReference type="RefSeq" id="WP_135481245.1">
    <property type="nucleotide sequence ID" value="NZ_SIJK02000070.1"/>
</dbReference>
<protein>
    <submittedName>
        <fullName evidence="2">Uncharacterized protein</fullName>
    </submittedName>
</protein>
<keyword evidence="1" id="KW-1133">Transmembrane helix</keyword>
<reference evidence="2 3" key="1">
    <citation type="submission" date="2021-03" db="EMBL/GenBank/DDBJ databases">
        <authorList>
            <person name="Grouzdev D.S."/>
        </authorList>
    </citation>
    <scope>NUCLEOTIDE SEQUENCE [LARGE SCALE GENOMIC DNA]</scope>
    <source>
        <strain evidence="2 3">M50-1</strain>
    </source>
</reference>
<keyword evidence="1" id="KW-0812">Transmembrane</keyword>